<keyword evidence="2" id="KW-1185">Reference proteome</keyword>
<dbReference type="OrthoDB" id="495539at2"/>
<reference evidence="1 2" key="1">
    <citation type="journal article" date="2019" name="Emerg. Microbes Infect.">
        <title>Comprehensive subspecies identification of 175 nontuberculous mycobacteria species based on 7547 genomic profiles.</title>
        <authorList>
            <person name="Matsumoto Y."/>
            <person name="Kinjo T."/>
            <person name="Motooka D."/>
            <person name="Nabeya D."/>
            <person name="Jung N."/>
            <person name="Uechi K."/>
            <person name="Horii T."/>
            <person name="Iida T."/>
            <person name="Fujita J."/>
            <person name="Nakamura S."/>
        </authorList>
    </citation>
    <scope>NUCLEOTIDE SEQUENCE [LARGE SCALE GENOMIC DNA]</scope>
    <source>
        <strain evidence="1 2">JCM 14738</strain>
    </source>
</reference>
<evidence type="ECO:0000313" key="1">
    <source>
        <dbReference type="EMBL" id="BBZ40221.1"/>
    </source>
</evidence>
<organism evidence="1 2">
    <name type="scientific">Mycobacterium conspicuum</name>
    <dbReference type="NCBI Taxonomy" id="44010"/>
    <lineage>
        <taxon>Bacteria</taxon>
        <taxon>Bacillati</taxon>
        <taxon>Actinomycetota</taxon>
        <taxon>Actinomycetes</taxon>
        <taxon>Mycobacteriales</taxon>
        <taxon>Mycobacteriaceae</taxon>
        <taxon>Mycobacterium</taxon>
    </lineage>
</organism>
<proteinExistence type="predicted"/>
<dbReference type="RefSeq" id="WP_085231118.1">
    <property type="nucleotide sequence ID" value="NZ_AP022613.1"/>
</dbReference>
<protein>
    <submittedName>
        <fullName evidence="1">Uncharacterized protein</fullName>
    </submittedName>
</protein>
<dbReference type="EMBL" id="AP022613">
    <property type="protein sequence ID" value="BBZ40221.1"/>
    <property type="molecule type" value="Genomic_DNA"/>
</dbReference>
<dbReference type="STRING" id="44010.AWC00_02760"/>
<sequence>MRIGLTVLATAAAAIMLAAPAQADSESFQSPSGNIACMLGADGVACDISDYTYQPPPPPACAQHIAWGNRFVLEPGKPAAIHCHGDTLRLPGEPTLDYGQTASAGTLSCVSEASGMRCADSGSGHYFRVSRDSYDLD</sequence>
<dbReference type="Proteomes" id="UP000467385">
    <property type="component" value="Chromosome"/>
</dbReference>
<dbReference type="Pfam" id="PF20341">
    <property type="entry name" value="DUF6636"/>
    <property type="match status" value="1"/>
</dbReference>
<name>A0A1X1TQ16_9MYCO</name>
<evidence type="ECO:0000313" key="2">
    <source>
        <dbReference type="Proteomes" id="UP000467385"/>
    </source>
</evidence>
<dbReference type="AlphaFoldDB" id="A0A1X1TQ16"/>
<gene>
    <name evidence="1" type="ORF">MCNS_32840</name>
</gene>
<dbReference type="InterPro" id="IPR046576">
    <property type="entry name" value="DUF6636"/>
</dbReference>
<accession>A0A1X1TQ16</accession>